<dbReference type="AlphaFoldDB" id="A0A6S7ILB1"/>
<feature type="non-terminal residue" evidence="5">
    <location>
        <position position="164"/>
    </location>
</feature>
<keyword evidence="1" id="KW-0808">Transferase</keyword>
<gene>
    <name evidence="5" type="ORF">PACLA_8A070979</name>
</gene>
<evidence type="ECO:0000256" key="2">
    <source>
        <dbReference type="ARBA" id="ARBA00022786"/>
    </source>
</evidence>
<dbReference type="SUPFAM" id="SSF54495">
    <property type="entry name" value="UBC-like"/>
    <property type="match status" value="1"/>
</dbReference>
<evidence type="ECO:0000256" key="3">
    <source>
        <dbReference type="RuleBase" id="RU362109"/>
    </source>
</evidence>
<keyword evidence="3" id="KW-0067">ATP-binding</keyword>
<dbReference type="SMART" id="SM00212">
    <property type="entry name" value="UBCc"/>
    <property type="match status" value="1"/>
</dbReference>
<dbReference type="GO" id="GO:0005524">
    <property type="term" value="F:ATP binding"/>
    <property type="evidence" value="ECO:0007669"/>
    <property type="project" value="UniProtKB-UniRule"/>
</dbReference>
<evidence type="ECO:0000313" key="5">
    <source>
        <dbReference type="EMBL" id="CAB4018466.1"/>
    </source>
</evidence>
<accession>A0A6S7ILB1</accession>
<dbReference type="Gene3D" id="3.10.110.10">
    <property type="entry name" value="Ubiquitin Conjugating Enzyme"/>
    <property type="match status" value="1"/>
</dbReference>
<dbReference type="PROSITE" id="PS50127">
    <property type="entry name" value="UBC_2"/>
    <property type="match status" value="1"/>
</dbReference>
<organism evidence="5 6">
    <name type="scientific">Paramuricea clavata</name>
    <name type="common">Red gorgonian</name>
    <name type="synonym">Violescent sea-whip</name>
    <dbReference type="NCBI Taxonomy" id="317549"/>
    <lineage>
        <taxon>Eukaryota</taxon>
        <taxon>Metazoa</taxon>
        <taxon>Cnidaria</taxon>
        <taxon>Anthozoa</taxon>
        <taxon>Octocorallia</taxon>
        <taxon>Malacalcyonacea</taxon>
        <taxon>Plexauridae</taxon>
        <taxon>Paramuricea</taxon>
    </lineage>
</organism>
<dbReference type="InterPro" id="IPR023313">
    <property type="entry name" value="UBQ-conjugating_AS"/>
</dbReference>
<keyword evidence="6" id="KW-1185">Reference proteome</keyword>
<dbReference type="OrthoDB" id="9978460at2759"/>
<keyword evidence="2 3" id="KW-0833">Ubl conjugation pathway</keyword>
<proteinExistence type="inferred from homology"/>
<comment type="similarity">
    <text evidence="3">Belongs to the ubiquitin-conjugating enzyme family.</text>
</comment>
<dbReference type="PANTHER" id="PTHR24068">
    <property type="entry name" value="UBIQUITIN-CONJUGATING ENZYME E2"/>
    <property type="match status" value="1"/>
</dbReference>
<comment type="caution">
    <text evidence="5">The sequence shown here is derived from an EMBL/GenBank/DDBJ whole genome shotgun (WGS) entry which is preliminary data.</text>
</comment>
<reference evidence="5" key="1">
    <citation type="submission" date="2020-04" db="EMBL/GenBank/DDBJ databases">
        <authorList>
            <person name="Alioto T."/>
            <person name="Alioto T."/>
            <person name="Gomez Garrido J."/>
        </authorList>
    </citation>
    <scope>NUCLEOTIDE SEQUENCE</scope>
    <source>
        <strain evidence="5">A484AB</strain>
    </source>
</reference>
<dbReference type="InterPro" id="IPR000608">
    <property type="entry name" value="UBC"/>
</dbReference>
<keyword evidence="3" id="KW-0547">Nucleotide-binding</keyword>
<dbReference type="Proteomes" id="UP001152795">
    <property type="component" value="Unassembled WGS sequence"/>
</dbReference>
<dbReference type="InterPro" id="IPR016135">
    <property type="entry name" value="UBQ-conjugating_enzyme/RWD"/>
</dbReference>
<feature type="domain" description="UBC core" evidence="4">
    <location>
        <begin position="1"/>
        <end position="92"/>
    </location>
</feature>
<protein>
    <submittedName>
        <fullName evidence="5">Ubiquitin-conjugating enzyme E2 T</fullName>
    </submittedName>
</protein>
<dbReference type="PROSITE" id="PS00183">
    <property type="entry name" value="UBC_1"/>
    <property type="match status" value="1"/>
</dbReference>
<evidence type="ECO:0000256" key="1">
    <source>
        <dbReference type="ARBA" id="ARBA00022679"/>
    </source>
</evidence>
<name>A0A6S7ILB1_PARCT</name>
<dbReference type="Pfam" id="PF00179">
    <property type="entry name" value="UQ_con"/>
    <property type="match status" value="1"/>
</dbReference>
<evidence type="ECO:0000313" key="6">
    <source>
        <dbReference type="Proteomes" id="UP001152795"/>
    </source>
</evidence>
<dbReference type="GO" id="GO:0016740">
    <property type="term" value="F:transferase activity"/>
    <property type="evidence" value="ECO:0007669"/>
    <property type="project" value="UniProtKB-KW"/>
</dbReference>
<sequence>YPFQPPKVQFLTPIYHPNIDNAGRICLDILKMPPKGGWKPSWNVLTVLKSVQSLMAEPNPDDPLMAEISEQFKYQREEFNTTAERWTKKHAVSNVGNPTTERQEPLKFEVNDSGCSNLSTVIENRALVDTTNNETNVPVSKCHASKRLAEHDGFPRPTKVVKYQ</sequence>
<dbReference type="EMBL" id="CACRXK020010017">
    <property type="protein sequence ID" value="CAB4018466.1"/>
    <property type="molecule type" value="Genomic_DNA"/>
</dbReference>
<evidence type="ECO:0000259" key="4">
    <source>
        <dbReference type="PROSITE" id="PS50127"/>
    </source>
</evidence>